<dbReference type="Gene3D" id="3.40.50.10490">
    <property type="entry name" value="Glucose-6-phosphate isomerase like protein, domain 1"/>
    <property type="match status" value="1"/>
</dbReference>
<dbReference type="Pfam" id="PF01380">
    <property type="entry name" value="SIS"/>
    <property type="match status" value="1"/>
</dbReference>
<dbReference type="SUPFAM" id="SSF46689">
    <property type="entry name" value="Homeodomain-like"/>
    <property type="match status" value="1"/>
</dbReference>
<evidence type="ECO:0008006" key="8">
    <source>
        <dbReference type="Google" id="ProtNLM"/>
    </source>
</evidence>
<dbReference type="GO" id="GO:0003700">
    <property type="term" value="F:DNA-binding transcription factor activity"/>
    <property type="evidence" value="ECO:0007669"/>
    <property type="project" value="InterPro"/>
</dbReference>
<dbReference type="InterPro" id="IPR047640">
    <property type="entry name" value="RpiR-like"/>
</dbReference>
<comment type="caution">
    <text evidence="7">The sequence shown here is derived from an EMBL/GenBank/DDBJ whole genome shotgun (WGS) entry which is preliminary data.</text>
</comment>
<dbReference type="InterPro" id="IPR001347">
    <property type="entry name" value="SIS_dom"/>
</dbReference>
<dbReference type="SUPFAM" id="SSF53697">
    <property type="entry name" value="SIS domain"/>
    <property type="match status" value="1"/>
</dbReference>
<dbReference type="GO" id="GO:0097367">
    <property type="term" value="F:carbohydrate derivative binding"/>
    <property type="evidence" value="ECO:0007669"/>
    <property type="project" value="InterPro"/>
</dbReference>
<evidence type="ECO:0000256" key="1">
    <source>
        <dbReference type="ARBA" id="ARBA00023015"/>
    </source>
</evidence>
<accession>X1F821</accession>
<name>X1F821_9ZZZZ</name>
<keyword evidence="1" id="KW-0805">Transcription regulation</keyword>
<feature type="domain" description="SIS" evidence="6">
    <location>
        <begin position="133"/>
        <end position="270"/>
    </location>
</feature>
<dbReference type="GO" id="GO:1901135">
    <property type="term" value="P:carbohydrate derivative metabolic process"/>
    <property type="evidence" value="ECO:0007669"/>
    <property type="project" value="InterPro"/>
</dbReference>
<evidence type="ECO:0000259" key="6">
    <source>
        <dbReference type="PROSITE" id="PS51464"/>
    </source>
</evidence>
<keyword evidence="2" id="KW-0238">DNA-binding</keyword>
<evidence type="ECO:0000256" key="3">
    <source>
        <dbReference type="ARBA" id="ARBA00023163"/>
    </source>
</evidence>
<dbReference type="PROSITE" id="PS51464">
    <property type="entry name" value="SIS"/>
    <property type="match status" value="1"/>
</dbReference>
<evidence type="ECO:0000256" key="4">
    <source>
        <dbReference type="SAM" id="Coils"/>
    </source>
</evidence>
<dbReference type="InterPro" id="IPR009057">
    <property type="entry name" value="Homeodomain-like_sf"/>
</dbReference>
<proteinExistence type="predicted"/>
<evidence type="ECO:0000259" key="5">
    <source>
        <dbReference type="PROSITE" id="PS51071"/>
    </source>
</evidence>
<dbReference type="InterPro" id="IPR035472">
    <property type="entry name" value="RpiR-like_SIS"/>
</dbReference>
<sequence>MNLKKEKNYIDLPSRIKDNYKKFSESQKLIATYLLKHSDKAAFFTAANLGRVVGVSESTVVRFADFLGYEGYPALQKDLQNRIKDKLNTVSRLKKSIKIANGGESILYEVFRNDIDNIQKTIDNISRESFNKLVEEMLKADCIYIVGLRTATSLAYFMGYTLHLILKNVTTITFGVSDLFERLININEKDLIIGITFPRYTLQTVEIMEYAKKKGAKTAAITDSVLSPLAQLSDVSVFANSNLNSFIDSFAAPLSLINALVTAVGVRRRKENLESLSELEEIWEKYKVFY</sequence>
<dbReference type="Pfam" id="PF01418">
    <property type="entry name" value="HTH_6"/>
    <property type="match status" value="1"/>
</dbReference>
<feature type="coiled-coil region" evidence="4">
    <location>
        <begin position="76"/>
        <end position="128"/>
    </location>
</feature>
<dbReference type="GO" id="GO:0003677">
    <property type="term" value="F:DNA binding"/>
    <property type="evidence" value="ECO:0007669"/>
    <property type="project" value="UniProtKB-KW"/>
</dbReference>
<protein>
    <recommendedName>
        <fullName evidence="8">SIS domain-containing protein</fullName>
    </recommendedName>
</protein>
<dbReference type="PROSITE" id="PS51071">
    <property type="entry name" value="HTH_RPIR"/>
    <property type="match status" value="1"/>
</dbReference>
<dbReference type="EMBL" id="BARU01000196">
    <property type="protein sequence ID" value="GAH28715.1"/>
    <property type="molecule type" value="Genomic_DNA"/>
</dbReference>
<organism evidence="7">
    <name type="scientific">marine sediment metagenome</name>
    <dbReference type="NCBI Taxonomy" id="412755"/>
    <lineage>
        <taxon>unclassified sequences</taxon>
        <taxon>metagenomes</taxon>
        <taxon>ecological metagenomes</taxon>
    </lineage>
</organism>
<keyword evidence="4" id="KW-0175">Coiled coil</keyword>
<reference evidence="7" key="1">
    <citation type="journal article" date="2014" name="Front. Microbiol.">
        <title>High frequency of phylogenetically diverse reductive dehalogenase-homologous genes in deep subseafloor sedimentary metagenomes.</title>
        <authorList>
            <person name="Kawai M."/>
            <person name="Futagami T."/>
            <person name="Toyoda A."/>
            <person name="Takaki Y."/>
            <person name="Nishi S."/>
            <person name="Hori S."/>
            <person name="Arai W."/>
            <person name="Tsubouchi T."/>
            <person name="Morono Y."/>
            <person name="Uchiyama I."/>
            <person name="Ito T."/>
            <person name="Fujiyama A."/>
            <person name="Inagaki F."/>
            <person name="Takami H."/>
        </authorList>
    </citation>
    <scope>NUCLEOTIDE SEQUENCE</scope>
    <source>
        <strain evidence="7">Expedition CK06-06</strain>
    </source>
</reference>
<evidence type="ECO:0000256" key="2">
    <source>
        <dbReference type="ARBA" id="ARBA00023125"/>
    </source>
</evidence>
<dbReference type="PANTHER" id="PTHR30514:SF18">
    <property type="entry name" value="RPIR-FAMILY TRANSCRIPTIONAL REGULATOR"/>
    <property type="match status" value="1"/>
</dbReference>
<dbReference type="CDD" id="cd05013">
    <property type="entry name" value="SIS_RpiR"/>
    <property type="match status" value="1"/>
</dbReference>
<dbReference type="PANTHER" id="PTHR30514">
    <property type="entry name" value="GLUCOKINASE"/>
    <property type="match status" value="1"/>
</dbReference>
<feature type="domain" description="HTH rpiR-type" evidence="5">
    <location>
        <begin position="10"/>
        <end position="86"/>
    </location>
</feature>
<evidence type="ECO:0000313" key="7">
    <source>
        <dbReference type="EMBL" id="GAH28715.1"/>
    </source>
</evidence>
<dbReference type="InterPro" id="IPR000281">
    <property type="entry name" value="HTH_RpiR"/>
</dbReference>
<gene>
    <name evidence="7" type="ORF">S03H2_00810</name>
</gene>
<dbReference type="InterPro" id="IPR046348">
    <property type="entry name" value="SIS_dom_sf"/>
</dbReference>
<dbReference type="InterPro" id="IPR036388">
    <property type="entry name" value="WH-like_DNA-bd_sf"/>
</dbReference>
<keyword evidence="3" id="KW-0804">Transcription</keyword>
<dbReference type="Gene3D" id="1.10.10.10">
    <property type="entry name" value="Winged helix-like DNA-binding domain superfamily/Winged helix DNA-binding domain"/>
    <property type="match status" value="1"/>
</dbReference>
<dbReference type="AlphaFoldDB" id="X1F821"/>